<dbReference type="GO" id="GO:0005886">
    <property type="term" value="C:plasma membrane"/>
    <property type="evidence" value="ECO:0007669"/>
    <property type="project" value="UniProtKB-SubCell"/>
</dbReference>
<evidence type="ECO:0000256" key="8">
    <source>
        <dbReference type="SAM" id="Phobius"/>
    </source>
</evidence>
<keyword evidence="3" id="KW-0813">Transport</keyword>
<dbReference type="Pfam" id="PF03547">
    <property type="entry name" value="Mem_trans"/>
    <property type="match status" value="2"/>
</dbReference>
<feature type="transmembrane region" description="Helical" evidence="8">
    <location>
        <begin position="6"/>
        <end position="23"/>
    </location>
</feature>
<feature type="transmembrane region" description="Helical" evidence="8">
    <location>
        <begin position="130"/>
        <end position="150"/>
    </location>
</feature>
<dbReference type="PANTHER" id="PTHR36838">
    <property type="entry name" value="AUXIN EFFLUX CARRIER FAMILY PROTEIN"/>
    <property type="match status" value="1"/>
</dbReference>
<dbReference type="InterPro" id="IPR038770">
    <property type="entry name" value="Na+/solute_symporter_sf"/>
</dbReference>
<protein>
    <submittedName>
        <fullName evidence="9">Transporter</fullName>
    </submittedName>
</protein>
<dbReference type="KEGG" id="opf:CBP31_00505"/>
<feature type="transmembrane region" description="Helical" evidence="8">
    <location>
        <begin position="43"/>
        <end position="62"/>
    </location>
</feature>
<keyword evidence="10" id="KW-1185">Reference proteome</keyword>
<evidence type="ECO:0000313" key="10">
    <source>
        <dbReference type="Proteomes" id="UP000243937"/>
    </source>
</evidence>
<keyword evidence="7 8" id="KW-0472">Membrane</keyword>
<evidence type="ECO:0000256" key="2">
    <source>
        <dbReference type="ARBA" id="ARBA00010145"/>
    </source>
</evidence>
<feature type="transmembrane region" description="Helical" evidence="8">
    <location>
        <begin position="278"/>
        <end position="302"/>
    </location>
</feature>
<name>A0A1Y0D1A0_9GAMM</name>
<gene>
    <name evidence="9" type="ORF">CBP31_00505</name>
</gene>
<keyword evidence="4" id="KW-1003">Cell membrane</keyword>
<proteinExistence type="inferred from homology"/>
<sequence>MFATLLNIVIPVFAVVAVGFVIGRRQTSRPQSSRPQTNSDMSFVNLANVLVFCPALVFSALIEHPVQLSSSWPLIVAGVLVIIVPGAILFGLRVKGLERRTLAMGGMFRNTGNIGIPLMMLAYGDDKMGAIIILFVLSNLVHFSLGLFMLSHTAGRWQWLKNPLVWAALLGLGLAEHQAMLPDFVLTSSQLLGQIAVPLMLFALGVRLAQGEIGHLGMALRVNLIYLAVGAVSFLLVAWWLPLSTDWLQLLALSVMLPPAVLNYLLCEQYQCQPNKMASIVLLGNVMSVVTIPAVIYLTLIFI</sequence>
<reference evidence="9 10" key="1">
    <citation type="journal article" date="2014" name="Int. J. Syst. Evol. Microbiol.">
        <title>Oceanisphaera profunda sp. nov., a marine bacterium isolated from deep-sea sediment, and emended description of the genus Oceanisphaera.</title>
        <authorList>
            <person name="Xu Z."/>
            <person name="Zhang X.Y."/>
            <person name="Su H.N."/>
            <person name="Yu Z.C."/>
            <person name="Liu C."/>
            <person name="Li H."/>
            <person name="Chen X.L."/>
            <person name="Song X.Y."/>
            <person name="Xie B.B."/>
            <person name="Qin Q.L."/>
            <person name="Zhou B.C."/>
            <person name="Shi M."/>
            <person name="Huang Y."/>
            <person name="Zhang Y.Z."/>
        </authorList>
    </citation>
    <scope>NUCLEOTIDE SEQUENCE [LARGE SCALE GENOMIC DNA]</scope>
    <source>
        <strain evidence="9 10">SM1222</strain>
    </source>
</reference>
<dbReference type="RefSeq" id="WP_087034382.1">
    <property type="nucleotide sequence ID" value="NZ_CP021377.1"/>
</dbReference>
<dbReference type="AlphaFoldDB" id="A0A1Y0D1A0"/>
<feature type="transmembrane region" description="Helical" evidence="8">
    <location>
        <begin position="191"/>
        <end position="210"/>
    </location>
</feature>
<evidence type="ECO:0000256" key="5">
    <source>
        <dbReference type="ARBA" id="ARBA00022692"/>
    </source>
</evidence>
<comment type="similarity">
    <text evidence="2">Belongs to the auxin efflux carrier (TC 2.A.69) family.</text>
</comment>
<feature type="transmembrane region" description="Helical" evidence="8">
    <location>
        <begin position="247"/>
        <end position="266"/>
    </location>
</feature>
<keyword evidence="6 8" id="KW-1133">Transmembrane helix</keyword>
<dbReference type="InterPro" id="IPR004776">
    <property type="entry name" value="Mem_transp_PIN-like"/>
</dbReference>
<evidence type="ECO:0000256" key="7">
    <source>
        <dbReference type="ARBA" id="ARBA00023136"/>
    </source>
</evidence>
<evidence type="ECO:0000256" key="4">
    <source>
        <dbReference type="ARBA" id="ARBA00022475"/>
    </source>
</evidence>
<feature type="transmembrane region" description="Helical" evidence="8">
    <location>
        <begin position="222"/>
        <end position="241"/>
    </location>
</feature>
<dbReference type="Proteomes" id="UP000243937">
    <property type="component" value="Chromosome"/>
</dbReference>
<evidence type="ECO:0000256" key="6">
    <source>
        <dbReference type="ARBA" id="ARBA00022989"/>
    </source>
</evidence>
<evidence type="ECO:0000313" key="9">
    <source>
        <dbReference type="EMBL" id="ART81299.1"/>
    </source>
</evidence>
<dbReference type="Gene3D" id="1.20.1530.20">
    <property type="match status" value="1"/>
</dbReference>
<dbReference type="PANTHER" id="PTHR36838:SF1">
    <property type="entry name" value="SLR1864 PROTEIN"/>
    <property type="match status" value="1"/>
</dbReference>
<organism evidence="9 10">
    <name type="scientific">Oceanisphaera profunda</name>
    <dbReference type="NCBI Taxonomy" id="1416627"/>
    <lineage>
        <taxon>Bacteria</taxon>
        <taxon>Pseudomonadati</taxon>
        <taxon>Pseudomonadota</taxon>
        <taxon>Gammaproteobacteria</taxon>
        <taxon>Aeromonadales</taxon>
        <taxon>Aeromonadaceae</taxon>
        <taxon>Oceanisphaera</taxon>
    </lineage>
</organism>
<dbReference type="OrthoDB" id="3238001at2"/>
<evidence type="ECO:0000256" key="1">
    <source>
        <dbReference type="ARBA" id="ARBA00004651"/>
    </source>
</evidence>
<dbReference type="GO" id="GO:0055085">
    <property type="term" value="P:transmembrane transport"/>
    <property type="evidence" value="ECO:0007669"/>
    <property type="project" value="InterPro"/>
</dbReference>
<comment type="subcellular location">
    <subcellularLocation>
        <location evidence="1">Cell membrane</location>
        <topology evidence="1">Multi-pass membrane protein</topology>
    </subcellularLocation>
</comment>
<feature type="transmembrane region" description="Helical" evidence="8">
    <location>
        <begin position="74"/>
        <end position="94"/>
    </location>
</feature>
<keyword evidence="5 8" id="KW-0812">Transmembrane</keyword>
<dbReference type="EMBL" id="CP021377">
    <property type="protein sequence ID" value="ART81299.1"/>
    <property type="molecule type" value="Genomic_DNA"/>
</dbReference>
<evidence type="ECO:0000256" key="3">
    <source>
        <dbReference type="ARBA" id="ARBA00022448"/>
    </source>
</evidence>
<accession>A0A1Y0D1A0</accession>